<feature type="chain" id="PRO_5021980933" evidence="1">
    <location>
        <begin position="37"/>
        <end position="858"/>
    </location>
</feature>
<evidence type="ECO:0000313" key="2">
    <source>
        <dbReference type="EMBL" id="QDV32790.1"/>
    </source>
</evidence>
<evidence type="ECO:0000256" key="1">
    <source>
        <dbReference type="SAM" id="SignalP"/>
    </source>
</evidence>
<dbReference type="PANTHER" id="PTHR12558:SF13">
    <property type="entry name" value="CELL DIVISION CYCLE PROTEIN 27 HOMOLOG"/>
    <property type="match status" value="1"/>
</dbReference>
<dbReference type="EMBL" id="CP036426">
    <property type="protein sequence ID" value="QDV32790.1"/>
    <property type="molecule type" value="Genomic_DNA"/>
</dbReference>
<reference evidence="2 3" key="1">
    <citation type="submission" date="2019-02" db="EMBL/GenBank/DDBJ databases">
        <title>Deep-cultivation of Planctomycetes and their phenomic and genomic characterization uncovers novel biology.</title>
        <authorList>
            <person name="Wiegand S."/>
            <person name="Jogler M."/>
            <person name="Boedeker C."/>
            <person name="Pinto D."/>
            <person name="Vollmers J."/>
            <person name="Rivas-Marin E."/>
            <person name="Kohn T."/>
            <person name="Peeters S.H."/>
            <person name="Heuer A."/>
            <person name="Rast P."/>
            <person name="Oberbeckmann S."/>
            <person name="Bunk B."/>
            <person name="Jeske O."/>
            <person name="Meyerdierks A."/>
            <person name="Storesund J.E."/>
            <person name="Kallscheuer N."/>
            <person name="Luecker S."/>
            <person name="Lage O.M."/>
            <person name="Pohl T."/>
            <person name="Merkel B.J."/>
            <person name="Hornburger P."/>
            <person name="Mueller R.-W."/>
            <person name="Bruemmer F."/>
            <person name="Labrenz M."/>
            <person name="Spormann A.M."/>
            <person name="Op den Camp H."/>
            <person name="Overmann J."/>
            <person name="Amann R."/>
            <person name="Jetten M.S.M."/>
            <person name="Mascher T."/>
            <person name="Medema M.H."/>
            <person name="Devos D.P."/>
            <person name="Kaster A.-K."/>
            <person name="Ovreas L."/>
            <person name="Rohde M."/>
            <person name="Galperin M.Y."/>
            <person name="Jogler C."/>
        </authorList>
    </citation>
    <scope>NUCLEOTIDE SEQUENCE [LARGE SCALE GENOMIC DNA]</scope>
    <source>
        <strain evidence="2 3">ElP</strain>
    </source>
</reference>
<feature type="signal peptide" evidence="1">
    <location>
        <begin position="1"/>
        <end position="36"/>
    </location>
</feature>
<dbReference type="SUPFAM" id="SSF48452">
    <property type="entry name" value="TPR-like"/>
    <property type="match status" value="2"/>
</dbReference>
<name>A0A518GW20_9BACT</name>
<accession>A0A518GW20</accession>
<dbReference type="Pfam" id="PF14559">
    <property type="entry name" value="TPR_19"/>
    <property type="match status" value="1"/>
</dbReference>
<evidence type="ECO:0000313" key="3">
    <source>
        <dbReference type="Proteomes" id="UP000317835"/>
    </source>
</evidence>
<dbReference type="InterPro" id="IPR011990">
    <property type="entry name" value="TPR-like_helical_dom_sf"/>
</dbReference>
<dbReference type="AlphaFoldDB" id="A0A518GW20"/>
<gene>
    <name evidence="2" type="ORF">ElP_06300</name>
</gene>
<dbReference type="RefSeq" id="WP_145267142.1">
    <property type="nucleotide sequence ID" value="NZ_CP036426.1"/>
</dbReference>
<dbReference type="PROSITE" id="PS51257">
    <property type="entry name" value="PROKAR_LIPOPROTEIN"/>
    <property type="match status" value="1"/>
</dbReference>
<dbReference type="Proteomes" id="UP000317835">
    <property type="component" value="Chromosome"/>
</dbReference>
<proteinExistence type="predicted"/>
<dbReference type="OrthoDB" id="9787613at2"/>
<keyword evidence="3" id="KW-1185">Reference proteome</keyword>
<sequence length="858" mass="94255" precursor="true">MTIGPRRGKIGRAGRPGTLIVLAAACSCWGMVPAGAADLDEAEALLRSGSYEEAARMAAEAVGGFVWEERWIQLKAEAELATGADEAALASLEVGLRRFPASLPLLMMARDVFRYTGRAGEVPAVLDRIERLIRTFPDRYDTAGGRVALGRFFLLRGIDPKQVLDRFFDVAIDREPGLVDAYLASAELALEKRDDALAAETLARAPEEAADDPRYQFLLARAFSEGDRARSAEAIEAALGLNPNHADSLLLRANHLIDAEAYEQAEAVLGRVLEINSRDQQAWAFLAVIAHLTNDPEGEAEARASALDRWEENPEVDHILGRELSQKYRFAEGSAYQRRALERDPEYLPAKIQLCTDLLRLGAEEEGWALANEVFERDGYNVLAYNLVTLKGELDGYRTLEGDGFLVRMDPDEAELYGDRVLDLLGRARQTLRERYGASVEEPVVVEVFPSKNDFAVRTFGLPGADGFLGVCFGRVITAISPAAQGEDPSNWESVLWHEYCHSVTLARSKNKMPRWLSEGISVFEEGREDPSWATRIDPHSREKLLADDLTPLSGLSGAFLAPESPLDVQFAYFESALAVEFLVGLEGLEAIRGLLDDLGAGVPINDALPDRFGKSLEELDEQFLDLARSKAEAAAPGASWEVPELPPDADVEALEAWLEGHPGSIPGWRRLGLRLVDEERWERAEEALTTLKGLDPDGVGPESADALLAAVFRERDDPEAEREALQSLVSRDAGAGSALLRLIELDEEEEDWPSLADHCRAMLAVNPLIPAPHRGLARAAERLGETGDAIDAYQALATLDPTDPAEIHFRLAGLLQQEGRADEARREVLKALEEAPRFREAHRLLLELVEGEPAIPR</sequence>
<dbReference type="KEGG" id="tpla:ElP_06300"/>
<keyword evidence="1" id="KW-0732">Signal</keyword>
<dbReference type="PANTHER" id="PTHR12558">
    <property type="entry name" value="CELL DIVISION CYCLE 16,23,27"/>
    <property type="match status" value="1"/>
</dbReference>
<dbReference type="SMART" id="SM00028">
    <property type="entry name" value="TPR"/>
    <property type="match status" value="5"/>
</dbReference>
<protein>
    <submittedName>
        <fullName evidence="2">Tetratricopeptide repeat protein</fullName>
    </submittedName>
</protein>
<dbReference type="Gene3D" id="1.25.40.10">
    <property type="entry name" value="Tetratricopeptide repeat domain"/>
    <property type="match status" value="2"/>
</dbReference>
<dbReference type="InterPro" id="IPR019734">
    <property type="entry name" value="TPR_rpt"/>
</dbReference>
<dbReference type="Pfam" id="PF13432">
    <property type="entry name" value="TPR_16"/>
    <property type="match status" value="1"/>
</dbReference>
<organism evidence="2 3">
    <name type="scientific">Tautonia plasticadhaerens</name>
    <dbReference type="NCBI Taxonomy" id="2527974"/>
    <lineage>
        <taxon>Bacteria</taxon>
        <taxon>Pseudomonadati</taxon>
        <taxon>Planctomycetota</taxon>
        <taxon>Planctomycetia</taxon>
        <taxon>Isosphaerales</taxon>
        <taxon>Isosphaeraceae</taxon>
        <taxon>Tautonia</taxon>
    </lineage>
</organism>